<dbReference type="InterPro" id="IPR036324">
    <property type="entry name" value="Mn/Fe_SOD_N_sf"/>
</dbReference>
<evidence type="ECO:0000256" key="5">
    <source>
        <dbReference type="PIRSR" id="PIRSR000349-1"/>
    </source>
</evidence>
<evidence type="ECO:0000313" key="10">
    <source>
        <dbReference type="Proteomes" id="UP000262969"/>
    </source>
</evidence>
<dbReference type="Proteomes" id="UP000262969">
    <property type="component" value="Unassembled WGS sequence"/>
</dbReference>
<dbReference type="PANTHER" id="PTHR43595:SF2">
    <property type="entry name" value="SMALL RIBOSOMAL SUBUNIT PROTEIN MS42"/>
    <property type="match status" value="1"/>
</dbReference>
<feature type="domain" description="Manganese/iron superoxide dismutase C-terminal" evidence="8">
    <location>
        <begin position="119"/>
        <end position="214"/>
    </location>
</feature>
<dbReference type="GO" id="GO:0046872">
    <property type="term" value="F:metal ion binding"/>
    <property type="evidence" value="ECO:0007669"/>
    <property type="project" value="UniProtKB-KW"/>
</dbReference>
<dbReference type="InterPro" id="IPR019832">
    <property type="entry name" value="Mn/Fe_SOD_C"/>
</dbReference>
<dbReference type="SUPFAM" id="SSF46609">
    <property type="entry name" value="Fe,Mn superoxide dismutase (SOD), N-terminal domain"/>
    <property type="match status" value="1"/>
</dbReference>
<reference evidence="9 10" key="1">
    <citation type="journal article" date="2018" name="Nat. Biotechnol.">
        <title>A standardized bacterial taxonomy based on genome phylogeny substantially revises the tree of life.</title>
        <authorList>
            <person name="Parks D.H."/>
            <person name="Chuvochina M."/>
            <person name="Waite D.W."/>
            <person name="Rinke C."/>
            <person name="Skarshewski A."/>
            <person name="Chaumeil P.A."/>
            <person name="Hugenholtz P."/>
        </authorList>
    </citation>
    <scope>NUCLEOTIDE SEQUENCE [LARGE SCALE GENOMIC DNA]</scope>
    <source>
        <strain evidence="9">UBA11728</strain>
    </source>
</reference>
<name>A0A3D2X474_9FIRM</name>
<proteinExistence type="inferred from homology"/>
<evidence type="ECO:0000313" key="9">
    <source>
        <dbReference type="EMBL" id="HCL01960.1"/>
    </source>
</evidence>
<dbReference type="PIRSF" id="PIRSF000349">
    <property type="entry name" value="SODismutase"/>
    <property type="match status" value="1"/>
</dbReference>
<dbReference type="PRINTS" id="PR01703">
    <property type="entry name" value="MNSODISMTASE"/>
</dbReference>
<dbReference type="AlphaFoldDB" id="A0A3D2X474"/>
<evidence type="ECO:0000256" key="6">
    <source>
        <dbReference type="RuleBase" id="RU000414"/>
    </source>
</evidence>
<comment type="caution">
    <text evidence="9">The sequence shown here is derived from an EMBL/GenBank/DDBJ whole genome shotgun (WGS) entry which is preliminary data.</text>
</comment>
<keyword evidence="4 6" id="KW-0560">Oxidoreductase</keyword>
<evidence type="ECO:0000256" key="2">
    <source>
        <dbReference type="ARBA" id="ARBA00012682"/>
    </source>
</evidence>
<keyword evidence="3 5" id="KW-0479">Metal-binding</keyword>
<dbReference type="SUPFAM" id="SSF54719">
    <property type="entry name" value="Fe,Mn superoxide dismutase (SOD), C-terminal domain"/>
    <property type="match status" value="1"/>
</dbReference>
<gene>
    <name evidence="9" type="ORF">DHW61_06005</name>
</gene>
<dbReference type="EC" id="1.15.1.1" evidence="2 6"/>
<dbReference type="Gene3D" id="3.55.40.20">
    <property type="entry name" value="Iron/manganese superoxide dismutase, C-terminal domain"/>
    <property type="match status" value="1"/>
</dbReference>
<feature type="binding site" evidence="5">
    <location>
        <position position="89"/>
    </location>
    <ligand>
        <name>Mn(2+)</name>
        <dbReference type="ChEBI" id="CHEBI:29035"/>
    </ligand>
</feature>
<evidence type="ECO:0000256" key="3">
    <source>
        <dbReference type="ARBA" id="ARBA00022723"/>
    </source>
</evidence>
<evidence type="ECO:0000259" key="8">
    <source>
        <dbReference type="Pfam" id="PF02777"/>
    </source>
</evidence>
<feature type="binding site" evidence="5">
    <location>
        <position position="34"/>
    </location>
    <ligand>
        <name>Mn(2+)</name>
        <dbReference type="ChEBI" id="CHEBI:29035"/>
    </ligand>
</feature>
<evidence type="ECO:0000256" key="4">
    <source>
        <dbReference type="ARBA" id="ARBA00023002"/>
    </source>
</evidence>
<organism evidence="9 10">
    <name type="scientific">Lachnoclostridium phytofermentans</name>
    <dbReference type="NCBI Taxonomy" id="66219"/>
    <lineage>
        <taxon>Bacteria</taxon>
        <taxon>Bacillati</taxon>
        <taxon>Bacillota</taxon>
        <taxon>Clostridia</taxon>
        <taxon>Lachnospirales</taxon>
        <taxon>Lachnospiraceae</taxon>
    </lineage>
</organism>
<evidence type="ECO:0000259" key="7">
    <source>
        <dbReference type="Pfam" id="PF00081"/>
    </source>
</evidence>
<accession>A0A3D2X474</accession>
<comment type="similarity">
    <text evidence="1 6">Belongs to the iron/manganese superoxide dismutase family.</text>
</comment>
<dbReference type="PROSITE" id="PS00088">
    <property type="entry name" value="SOD_MN"/>
    <property type="match status" value="1"/>
</dbReference>
<comment type="catalytic activity">
    <reaction evidence="6">
        <text>2 superoxide + 2 H(+) = H2O2 + O2</text>
        <dbReference type="Rhea" id="RHEA:20696"/>
        <dbReference type="ChEBI" id="CHEBI:15378"/>
        <dbReference type="ChEBI" id="CHEBI:15379"/>
        <dbReference type="ChEBI" id="CHEBI:16240"/>
        <dbReference type="ChEBI" id="CHEBI:18421"/>
        <dbReference type="EC" id="1.15.1.1"/>
    </reaction>
</comment>
<dbReference type="InterPro" id="IPR019831">
    <property type="entry name" value="Mn/Fe_SOD_N"/>
</dbReference>
<comment type="function">
    <text evidence="6">Destroys radicals which are normally produced within the cells and which are toxic to biological systems.</text>
</comment>
<dbReference type="InterPro" id="IPR001189">
    <property type="entry name" value="Mn/Fe_SOD"/>
</dbReference>
<dbReference type="Gene3D" id="1.10.287.990">
    <property type="entry name" value="Fe,Mn superoxide dismutase (SOD) domain"/>
    <property type="match status" value="1"/>
</dbReference>
<sequence>MSQNNQTYPFPLLPLPYARDALSPNISEYTLYFHHEKHLKTYVDNLNKALKNYPEFQAWNLEELIVHNNLLPSEIQTPVKHNAGGVYNHNLYFYSMKTPSKTSIMPVQNTNQVNTPGNDFLNLINRSFGNFIEFKTKLKEAALQVFGSGYAWLVSNSRGELSIVTTANQDTPLTLGLIPLLPIDVWEHAYYLDYQNRRNDYIDKWFDLINWDFVYYLYNRQFQLYTK</sequence>
<dbReference type="Pfam" id="PF00081">
    <property type="entry name" value="Sod_Fe_N"/>
    <property type="match status" value="1"/>
</dbReference>
<dbReference type="EMBL" id="DPVV01000204">
    <property type="protein sequence ID" value="HCL01960.1"/>
    <property type="molecule type" value="Genomic_DNA"/>
</dbReference>
<dbReference type="InterPro" id="IPR036314">
    <property type="entry name" value="SOD_C_sf"/>
</dbReference>
<feature type="domain" description="Manganese/iron superoxide dismutase N-terminal" evidence="7">
    <location>
        <begin position="10"/>
        <end position="96"/>
    </location>
</feature>
<dbReference type="GO" id="GO:0004784">
    <property type="term" value="F:superoxide dismutase activity"/>
    <property type="evidence" value="ECO:0007669"/>
    <property type="project" value="UniProtKB-EC"/>
</dbReference>
<protein>
    <recommendedName>
        <fullName evidence="2 6">Superoxide dismutase</fullName>
        <ecNumber evidence="2 6">1.15.1.1</ecNumber>
    </recommendedName>
</protein>
<feature type="binding site" evidence="5">
    <location>
        <position position="184"/>
    </location>
    <ligand>
        <name>Mn(2+)</name>
        <dbReference type="ChEBI" id="CHEBI:29035"/>
    </ligand>
</feature>
<dbReference type="InterPro" id="IPR019833">
    <property type="entry name" value="Mn/Fe_SOD_BS"/>
</dbReference>
<evidence type="ECO:0000256" key="1">
    <source>
        <dbReference type="ARBA" id="ARBA00008714"/>
    </source>
</evidence>
<feature type="binding site" evidence="5">
    <location>
        <position position="188"/>
    </location>
    <ligand>
        <name>Mn(2+)</name>
        <dbReference type="ChEBI" id="CHEBI:29035"/>
    </ligand>
</feature>
<dbReference type="Pfam" id="PF02777">
    <property type="entry name" value="Sod_Fe_C"/>
    <property type="match status" value="1"/>
</dbReference>
<dbReference type="PANTHER" id="PTHR43595">
    <property type="entry name" value="37S RIBOSOMAL PROTEIN S26, MITOCHONDRIAL"/>
    <property type="match status" value="1"/>
</dbReference>
<dbReference type="GO" id="GO:0005737">
    <property type="term" value="C:cytoplasm"/>
    <property type="evidence" value="ECO:0007669"/>
    <property type="project" value="TreeGrafter"/>
</dbReference>